<evidence type="ECO:0000313" key="7">
    <source>
        <dbReference type="EMBL" id="TWD17011.1"/>
    </source>
</evidence>
<evidence type="ECO:0000313" key="8">
    <source>
        <dbReference type="Proteomes" id="UP000315628"/>
    </source>
</evidence>
<keyword evidence="6 7" id="KW-0449">Lipoprotein</keyword>
<dbReference type="Proteomes" id="UP000315628">
    <property type="component" value="Unassembled WGS sequence"/>
</dbReference>
<evidence type="ECO:0000256" key="3">
    <source>
        <dbReference type="ARBA" id="ARBA00022729"/>
    </source>
</evidence>
<organism evidence="7 8">
    <name type="scientific">Marihabitans asiaticum</name>
    <dbReference type="NCBI Taxonomy" id="415218"/>
    <lineage>
        <taxon>Bacteria</taxon>
        <taxon>Bacillati</taxon>
        <taxon>Actinomycetota</taxon>
        <taxon>Actinomycetes</taxon>
        <taxon>Micrococcales</taxon>
        <taxon>Intrasporangiaceae</taxon>
        <taxon>Marihabitans</taxon>
    </lineage>
</organism>
<dbReference type="Pfam" id="PF16708">
    <property type="entry name" value="LppA"/>
    <property type="match status" value="1"/>
</dbReference>
<dbReference type="InterPro" id="IPR032018">
    <property type="entry name" value="LppA/LppB/LprP"/>
</dbReference>
<dbReference type="Gene3D" id="3.30.2030.20">
    <property type="match status" value="1"/>
</dbReference>
<accession>A0A560WH46</accession>
<dbReference type="GO" id="GO:0005886">
    <property type="term" value="C:plasma membrane"/>
    <property type="evidence" value="ECO:0007669"/>
    <property type="project" value="UniProtKB-SubCell"/>
</dbReference>
<keyword evidence="8" id="KW-1185">Reference proteome</keyword>
<keyword evidence="3" id="KW-0732">Signal</keyword>
<dbReference type="PROSITE" id="PS51257">
    <property type="entry name" value="PROKAR_LIPOPROTEIN"/>
    <property type="match status" value="1"/>
</dbReference>
<sequence>MRRAALVMMLCLIAACGQTTDGKDGAMEPKQELESRPRAAELHERYLAAMNDLQTQLSSQVPGVSFDQDPAPETEAGCQAPFDGLGGVSRSYLGGASTDDFDHSRWPQVEQVAEAVMRQHGFTADKVVIADDADYHKVSWFDEYGSDFSVSAEVRVASSIVGACALP</sequence>
<dbReference type="AlphaFoldDB" id="A0A560WH46"/>
<protein>
    <submittedName>
        <fullName evidence="7">Putative LppA-like lipoprotein</fullName>
    </submittedName>
</protein>
<evidence type="ECO:0000256" key="6">
    <source>
        <dbReference type="ARBA" id="ARBA00023288"/>
    </source>
</evidence>
<reference evidence="7 8" key="1">
    <citation type="submission" date="2019-06" db="EMBL/GenBank/DDBJ databases">
        <title>Sequencing the genomes of 1000 actinobacteria strains.</title>
        <authorList>
            <person name="Klenk H.-P."/>
        </authorList>
    </citation>
    <scope>NUCLEOTIDE SEQUENCE [LARGE SCALE GENOMIC DNA]</scope>
    <source>
        <strain evidence="7 8">DSM 18935</strain>
    </source>
</reference>
<evidence type="ECO:0000256" key="5">
    <source>
        <dbReference type="ARBA" id="ARBA00023139"/>
    </source>
</evidence>
<keyword evidence="2" id="KW-1003">Cell membrane</keyword>
<dbReference type="EMBL" id="VIUW01000001">
    <property type="protein sequence ID" value="TWD17011.1"/>
    <property type="molecule type" value="Genomic_DNA"/>
</dbReference>
<comment type="caution">
    <text evidence="7">The sequence shown here is derived from an EMBL/GenBank/DDBJ whole genome shotgun (WGS) entry which is preliminary data.</text>
</comment>
<evidence type="ECO:0000256" key="1">
    <source>
        <dbReference type="ARBA" id="ARBA00004193"/>
    </source>
</evidence>
<name>A0A560WH46_9MICO</name>
<keyword evidence="5" id="KW-0564">Palmitate</keyword>
<comment type="subcellular location">
    <subcellularLocation>
        <location evidence="1">Cell membrane</location>
        <topology evidence="1">Lipid-anchor</topology>
    </subcellularLocation>
</comment>
<evidence type="ECO:0000256" key="2">
    <source>
        <dbReference type="ARBA" id="ARBA00022475"/>
    </source>
</evidence>
<gene>
    <name evidence="7" type="ORF">FB557_0565</name>
</gene>
<evidence type="ECO:0000256" key="4">
    <source>
        <dbReference type="ARBA" id="ARBA00023136"/>
    </source>
</evidence>
<keyword evidence="4" id="KW-0472">Membrane</keyword>
<proteinExistence type="predicted"/>